<sequence>MGDRFTRGPLTASSGSMPVGGSRGRMDDWLDGSAALVDHVEELSCHRAIGENSTGRFSSCDTAEEFDDPTVGFIRFQMALNDVPLEGVRLRPGRTEFEFENFVFTVDQVNQVG</sequence>
<dbReference type="Proteomes" id="UP000050761">
    <property type="component" value="Unassembled WGS sequence"/>
</dbReference>
<proteinExistence type="predicted"/>
<dbReference type="EMBL" id="UZAH01034408">
    <property type="protein sequence ID" value="VDP34983.1"/>
    <property type="molecule type" value="Genomic_DNA"/>
</dbReference>
<dbReference type="AlphaFoldDB" id="A0A183GJJ0"/>
<dbReference type="WBParaSite" id="HPBE_0002284301-mRNA-1">
    <property type="protein sequence ID" value="HPBE_0002284301-mRNA-1"/>
    <property type="gene ID" value="HPBE_0002284301"/>
</dbReference>
<gene>
    <name evidence="2" type="ORF">HPBE_LOCUS22842</name>
</gene>
<name>A0A183GJJ0_HELPZ</name>
<keyword evidence="3" id="KW-1185">Reference proteome</keyword>
<evidence type="ECO:0000313" key="2">
    <source>
        <dbReference type="EMBL" id="VDP34983.1"/>
    </source>
</evidence>
<feature type="region of interest" description="Disordered" evidence="1">
    <location>
        <begin position="1"/>
        <end position="24"/>
    </location>
</feature>
<organism evidence="3 4">
    <name type="scientific">Heligmosomoides polygyrus</name>
    <name type="common">Parasitic roundworm</name>
    <dbReference type="NCBI Taxonomy" id="6339"/>
    <lineage>
        <taxon>Eukaryota</taxon>
        <taxon>Metazoa</taxon>
        <taxon>Ecdysozoa</taxon>
        <taxon>Nematoda</taxon>
        <taxon>Chromadorea</taxon>
        <taxon>Rhabditida</taxon>
        <taxon>Rhabditina</taxon>
        <taxon>Rhabditomorpha</taxon>
        <taxon>Strongyloidea</taxon>
        <taxon>Heligmosomidae</taxon>
        <taxon>Heligmosomoides</taxon>
    </lineage>
</organism>
<protein>
    <submittedName>
        <fullName evidence="4">CIA30 domain-containing protein</fullName>
    </submittedName>
</protein>
<evidence type="ECO:0000313" key="4">
    <source>
        <dbReference type="WBParaSite" id="HPBE_0002284301-mRNA-1"/>
    </source>
</evidence>
<accession>A0A3P8GKN2</accession>
<reference evidence="4" key="2">
    <citation type="submission" date="2019-09" db="UniProtKB">
        <authorList>
            <consortium name="WormBaseParasite"/>
        </authorList>
    </citation>
    <scope>IDENTIFICATION</scope>
</reference>
<reference evidence="2 3" key="1">
    <citation type="submission" date="2018-11" db="EMBL/GenBank/DDBJ databases">
        <authorList>
            <consortium name="Pathogen Informatics"/>
        </authorList>
    </citation>
    <scope>NUCLEOTIDE SEQUENCE [LARGE SCALE GENOMIC DNA]</scope>
</reference>
<evidence type="ECO:0000313" key="3">
    <source>
        <dbReference type="Proteomes" id="UP000050761"/>
    </source>
</evidence>
<accession>A0A183GJJ0</accession>
<evidence type="ECO:0000256" key="1">
    <source>
        <dbReference type="SAM" id="MobiDB-lite"/>
    </source>
</evidence>